<dbReference type="GO" id="GO:0009432">
    <property type="term" value="P:SOS response"/>
    <property type="evidence" value="ECO:0007669"/>
    <property type="project" value="TreeGrafter"/>
</dbReference>
<proteinExistence type="predicted"/>
<evidence type="ECO:0000259" key="3">
    <source>
        <dbReference type="PROSITE" id="PS50975"/>
    </source>
</evidence>
<comment type="caution">
    <text evidence="4">The sequence shown here is derived from an EMBL/GenBank/DDBJ whole genome shotgun (WGS) entry which is preliminary data.</text>
</comment>
<keyword evidence="4" id="KW-0436">Ligase</keyword>
<dbReference type="OrthoDB" id="9800957at2"/>
<dbReference type="Pfam" id="PF14401">
    <property type="entry name" value="RLAN"/>
    <property type="match status" value="1"/>
</dbReference>
<dbReference type="GO" id="GO:0046872">
    <property type="term" value="F:metal ion binding"/>
    <property type="evidence" value="ECO:0007669"/>
    <property type="project" value="InterPro"/>
</dbReference>
<keyword evidence="1" id="KW-0464">Manganese</keyword>
<reference evidence="4 5" key="1">
    <citation type="submission" date="2014-04" db="EMBL/GenBank/DDBJ databases">
        <title>Draft genome sequence of Photobacterium halotolerans S2753: a solonamide, ngercheumicin and holomycin producer.</title>
        <authorList>
            <person name="Machado H.R."/>
            <person name="Gram L."/>
        </authorList>
    </citation>
    <scope>NUCLEOTIDE SEQUENCE [LARGE SCALE GENOMIC DNA]</scope>
    <source>
        <strain evidence="4 5">S2753</strain>
    </source>
</reference>
<feature type="domain" description="ATP-grasp" evidence="3">
    <location>
        <begin position="287"/>
        <end position="481"/>
    </location>
</feature>
<dbReference type="PANTHER" id="PTHR21621:SF0">
    <property type="entry name" value="BETA-CITRYLGLUTAMATE SYNTHASE B-RELATED"/>
    <property type="match status" value="1"/>
</dbReference>
<evidence type="ECO:0000313" key="5">
    <source>
        <dbReference type="Proteomes" id="UP000027192"/>
    </source>
</evidence>
<dbReference type="FunFam" id="3.30.470.20:FF:000052">
    <property type="entry name" value="Ribosomal protein S6 modification enzyme"/>
    <property type="match status" value="1"/>
</dbReference>
<dbReference type="STRING" id="1654360.EA58_17565"/>
<dbReference type="PROSITE" id="PS50975">
    <property type="entry name" value="ATP_GRASP"/>
    <property type="match status" value="1"/>
</dbReference>
<dbReference type="Gene3D" id="3.30.470.20">
    <property type="entry name" value="ATP-grasp fold, B domain"/>
    <property type="match status" value="1"/>
</dbReference>
<dbReference type="InterPro" id="IPR013815">
    <property type="entry name" value="ATP_grasp_subdomain_1"/>
</dbReference>
<evidence type="ECO:0000256" key="2">
    <source>
        <dbReference type="PROSITE-ProRule" id="PRU00409"/>
    </source>
</evidence>
<gene>
    <name evidence="4" type="ORF">EA58_17565</name>
</gene>
<dbReference type="Gene3D" id="3.30.1490.20">
    <property type="entry name" value="ATP-grasp fold, A domain"/>
    <property type="match status" value="1"/>
</dbReference>
<evidence type="ECO:0000313" key="4">
    <source>
        <dbReference type="EMBL" id="KDM90305.1"/>
    </source>
</evidence>
<dbReference type="RefSeq" id="WP_036755437.1">
    <property type="nucleotide sequence ID" value="NZ_JAGSGC010000014.1"/>
</dbReference>
<keyword evidence="2" id="KW-0067">ATP-binding</keyword>
<dbReference type="InterPro" id="IPR025839">
    <property type="entry name" value="RLAN_dom"/>
</dbReference>
<keyword evidence="2" id="KW-0547">Nucleotide-binding</keyword>
<name>A0A066RIN8_9GAMM</name>
<sequence length="488" mass="55696">MTKVLIITDNDSDWRQYFPSDRVVTVDTYLQQGAFCENKATQVINLCRDYGYMSSGYYCSLMAEARGHRVIPRVMTINDLSQPFLLSVPSDQLEKAFAHQLLAPGEQREEKIYFGQSKVPGFEKIARRLFEHFMVPVIQVTIRRSDAHWQVDQITPYPFQDLTDPEQDLFAEALERFSNKVWRSPKPNKNARYDLALLIDPSEKMPPSDSTALSNFKKAAKRLGMRLQTITPDDLSRLGEFDGLFIRATTNIGNFTYRFAKTAEKLGLVVMDDPESIMKCTNKVFLTELLRLHKVPTPKSAVLKSFDPGWLDQAENEIGYPMVLKVPDGAFSVGVVKVKNRDELLTQMDTLFARSTLILAQEFLPTDFDWRIGILNRQPLFACKYYMSRGHWQIYQHHNSGRVSSGGFETLDLKQVPKNVIDVALKAANQIGTGLYGVDLKEVNGQVVVIEVNDNPSIDHKVEDAFLGDLLYDRVMTEFLRRIQLRGF</sequence>
<dbReference type="Pfam" id="PF08443">
    <property type="entry name" value="RimK"/>
    <property type="match status" value="1"/>
</dbReference>
<dbReference type="SUPFAM" id="SSF56059">
    <property type="entry name" value="Glutathione synthetase ATP-binding domain-like"/>
    <property type="match status" value="1"/>
</dbReference>
<keyword evidence="5" id="KW-1185">Reference proteome</keyword>
<dbReference type="PANTHER" id="PTHR21621">
    <property type="entry name" value="RIBOSOMAL PROTEIN S6 MODIFICATION PROTEIN"/>
    <property type="match status" value="1"/>
</dbReference>
<dbReference type="AlphaFoldDB" id="A0A066RIN8"/>
<dbReference type="GO" id="GO:0005524">
    <property type="term" value="F:ATP binding"/>
    <property type="evidence" value="ECO:0007669"/>
    <property type="project" value="UniProtKB-UniRule"/>
</dbReference>
<accession>A0A066RIN8</accession>
<dbReference type="InterPro" id="IPR013651">
    <property type="entry name" value="ATP-grasp_RimK-type"/>
</dbReference>
<evidence type="ECO:0000256" key="1">
    <source>
        <dbReference type="ARBA" id="ARBA00023211"/>
    </source>
</evidence>
<dbReference type="Proteomes" id="UP000027192">
    <property type="component" value="Unassembled WGS sequence"/>
</dbReference>
<dbReference type="GO" id="GO:0018169">
    <property type="term" value="F:ribosomal S6-glutamic acid ligase activity"/>
    <property type="evidence" value="ECO:0007669"/>
    <property type="project" value="TreeGrafter"/>
</dbReference>
<dbReference type="EMBL" id="JMIB01000034">
    <property type="protein sequence ID" value="KDM90305.1"/>
    <property type="molecule type" value="Genomic_DNA"/>
</dbReference>
<dbReference type="GO" id="GO:0005737">
    <property type="term" value="C:cytoplasm"/>
    <property type="evidence" value="ECO:0007669"/>
    <property type="project" value="TreeGrafter"/>
</dbReference>
<dbReference type="InterPro" id="IPR011761">
    <property type="entry name" value="ATP-grasp"/>
</dbReference>
<organism evidence="4 5">
    <name type="scientific">Photobacterium galatheae</name>
    <dbReference type="NCBI Taxonomy" id="1654360"/>
    <lineage>
        <taxon>Bacteria</taxon>
        <taxon>Pseudomonadati</taxon>
        <taxon>Pseudomonadota</taxon>
        <taxon>Gammaproteobacteria</taxon>
        <taxon>Vibrionales</taxon>
        <taxon>Vibrionaceae</taxon>
        <taxon>Photobacterium</taxon>
    </lineage>
</organism>
<protein>
    <submittedName>
        <fullName evidence="4">Carboxylate--amine ligase</fullName>
    </submittedName>
</protein>